<dbReference type="InterPro" id="IPR016977">
    <property type="entry name" value="ComGF"/>
</dbReference>
<evidence type="ECO:0000256" key="3">
    <source>
        <dbReference type="SAM" id="Phobius"/>
    </source>
</evidence>
<gene>
    <name evidence="4" type="ORF">UC7_01261</name>
</gene>
<dbReference type="RefSeq" id="WP_010771400.1">
    <property type="nucleotide sequence ID" value="NZ_KB946333.1"/>
</dbReference>
<proteinExistence type="predicted"/>
<keyword evidence="3" id="KW-1133">Transmembrane helix</keyword>
<dbReference type="Pfam" id="PF07963">
    <property type="entry name" value="N_methyl"/>
    <property type="match status" value="1"/>
</dbReference>
<dbReference type="PATRIC" id="fig|1158612.3.peg.1249"/>
<dbReference type="NCBIfam" id="NF041002">
    <property type="entry name" value="pilin_ComGF"/>
    <property type="match status" value="1"/>
</dbReference>
<dbReference type="AlphaFoldDB" id="R3TYB7"/>
<dbReference type="GO" id="GO:0030420">
    <property type="term" value="P:establishment of competence for transformation"/>
    <property type="evidence" value="ECO:0007669"/>
    <property type="project" value="UniProtKB-KW"/>
</dbReference>
<sequence length="157" mass="18364">MEKKTLSLKKSNEQKEFSGFTLIECLFALLLLSIICMLFSATIKNATVVTTQLKSEREKEWQIFVIQIENEMKNSSYEKTQPNKIILRNKQNNKSVWIEFKLGKIVKVENGGYHPLLMEVKEANFREDGNCVMIEVIFENDLAVTMKWIIPKEHNYE</sequence>
<feature type="transmembrane region" description="Helical" evidence="3">
    <location>
        <begin position="21"/>
        <end position="43"/>
    </location>
</feature>
<keyword evidence="3" id="KW-0472">Membrane</keyword>
<protein>
    <submittedName>
        <fullName evidence="4">Prepilin-type N-terminal cleavage/methylation domain-containing protein</fullName>
    </submittedName>
</protein>
<organism evidence="4 5">
    <name type="scientific">Enterococcus caccae ATCC BAA-1240</name>
    <dbReference type="NCBI Taxonomy" id="1158612"/>
    <lineage>
        <taxon>Bacteria</taxon>
        <taxon>Bacillati</taxon>
        <taxon>Bacillota</taxon>
        <taxon>Bacilli</taxon>
        <taxon>Lactobacillales</taxon>
        <taxon>Enterococcaceae</taxon>
        <taxon>Enterococcus</taxon>
    </lineage>
</organism>
<dbReference type="EMBL" id="AJAU01000015">
    <property type="protein sequence ID" value="EOL46589.1"/>
    <property type="molecule type" value="Genomic_DNA"/>
</dbReference>
<comment type="subcellular location">
    <subcellularLocation>
        <location evidence="1">Cell surface</location>
    </subcellularLocation>
</comment>
<reference evidence="4 5" key="1">
    <citation type="submission" date="2013-02" db="EMBL/GenBank/DDBJ databases">
        <title>The Genome Sequence of Enterococcus caccae BAA-1240.</title>
        <authorList>
            <consortium name="The Broad Institute Genome Sequencing Platform"/>
            <consortium name="The Broad Institute Genome Sequencing Center for Infectious Disease"/>
            <person name="Earl A.M."/>
            <person name="Gilmore M.S."/>
            <person name="Lebreton F."/>
            <person name="Walker B."/>
            <person name="Young S.K."/>
            <person name="Zeng Q."/>
            <person name="Gargeya S."/>
            <person name="Fitzgerald M."/>
            <person name="Haas B."/>
            <person name="Abouelleil A."/>
            <person name="Alvarado L."/>
            <person name="Arachchi H.M."/>
            <person name="Berlin A.M."/>
            <person name="Chapman S.B."/>
            <person name="Dewar J."/>
            <person name="Goldberg J."/>
            <person name="Griggs A."/>
            <person name="Gujja S."/>
            <person name="Hansen M."/>
            <person name="Howarth C."/>
            <person name="Imamovic A."/>
            <person name="Larimer J."/>
            <person name="McCowan C."/>
            <person name="Murphy C."/>
            <person name="Neiman D."/>
            <person name="Pearson M."/>
            <person name="Priest M."/>
            <person name="Roberts A."/>
            <person name="Saif S."/>
            <person name="Shea T."/>
            <person name="Sisk P."/>
            <person name="Sykes S."/>
            <person name="Wortman J."/>
            <person name="Nusbaum C."/>
            <person name="Birren B."/>
        </authorList>
    </citation>
    <scope>NUCLEOTIDE SEQUENCE [LARGE SCALE GENOMIC DNA]</scope>
    <source>
        <strain evidence="4 5">ATCC BAA-1240</strain>
    </source>
</reference>
<keyword evidence="5" id="KW-1185">Reference proteome</keyword>
<dbReference type="eggNOG" id="COG4940">
    <property type="taxonomic scope" value="Bacteria"/>
</dbReference>
<evidence type="ECO:0000313" key="4">
    <source>
        <dbReference type="EMBL" id="EOL46589.1"/>
    </source>
</evidence>
<comment type="caution">
    <text evidence="4">The sequence shown here is derived from an EMBL/GenBank/DDBJ whole genome shotgun (WGS) entry which is preliminary data.</text>
</comment>
<dbReference type="NCBIfam" id="TIGR02532">
    <property type="entry name" value="IV_pilin_GFxxxE"/>
    <property type="match status" value="1"/>
</dbReference>
<dbReference type="InterPro" id="IPR012902">
    <property type="entry name" value="N_methyl_site"/>
</dbReference>
<keyword evidence="2" id="KW-0178">Competence</keyword>
<name>R3TYB7_9ENTE</name>
<dbReference type="GO" id="GO:0009986">
    <property type="term" value="C:cell surface"/>
    <property type="evidence" value="ECO:0007669"/>
    <property type="project" value="UniProtKB-SubCell"/>
</dbReference>
<evidence type="ECO:0000313" key="5">
    <source>
        <dbReference type="Proteomes" id="UP000013840"/>
    </source>
</evidence>
<keyword evidence="3" id="KW-0812">Transmembrane</keyword>
<accession>R3TYB7</accession>
<dbReference type="STRING" id="317735.RU98_GL002616"/>
<dbReference type="OrthoDB" id="2185379at2"/>
<evidence type="ECO:0000256" key="1">
    <source>
        <dbReference type="ARBA" id="ARBA00004241"/>
    </source>
</evidence>
<dbReference type="Pfam" id="PF15980">
    <property type="entry name" value="ComGF"/>
    <property type="match status" value="1"/>
</dbReference>
<evidence type="ECO:0000256" key="2">
    <source>
        <dbReference type="ARBA" id="ARBA00023287"/>
    </source>
</evidence>
<dbReference type="Proteomes" id="UP000013840">
    <property type="component" value="Unassembled WGS sequence"/>
</dbReference>